<comment type="caution">
    <text evidence="1">The sequence shown here is derived from an EMBL/GenBank/DDBJ whole genome shotgun (WGS) entry which is preliminary data.</text>
</comment>
<proteinExistence type="predicted"/>
<evidence type="ECO:0000313" key="2">
    <source>
        <dbReference type="Proteomes" id="UP001289374"/>
    </source>
</evidence>
<evidence type="ECO:0000313" key="1">
    <source>
        <dbReference type="EMBL" id="KAK4388290.1"/>
    </source>
</evidence>
<dbReference type="EMBL" id="JACGWL010000014">
    <property type="protein sequence ID" value="KAK4388290.1"/>
    <property type="molecule type" value="Genomic_DNA"/>
</dbReference>
<keyword evidence="2" id="KW-1185">Reference proteome</keyword>
<organism evidence="1 2">
    <name type="scientific">Sesamum angolense</name>
    <dbReference type="NCBI Taxonomy" id="2727404"/>
    <lineage>
        <taxon>Eukaryota</taxon>
        <taxon>Viridiplantae</taxon>
        <taxon>Streptophyta</taxon>
        <taxon>Embryophyta</taxon>
        <taxon>Tracheophyta</taxon>
        <taxon>Spermatophyta</taxon>
        <taxon>Magnoliopsida</taxon>
        <taxon>eudicotyledons</taxon>
        <taxon>Gunneridae</taxon>
        <taxon>Pentapetalae</taxon>
        <taxon>asterids</taxon>
        <taxon>lamiids</taxon>
        <taxon>Lamiales</taxon>
        <taxon>Pedaliaceae</taxon>
        <taxon>Sesamum</taxon>
    </lineage>
</organism>
<gene>
    <name evidence="1" type="ORF">Sango_2435600</name>
</gene>
<reference evidence="1" key="2">
    <citation type="journal article" date="2024" name="Plant">
        <title>Genomic evolution and insights into agronomic trait innovations of Sesamum species.</title>
        <authorList>
            <person name="Miao H."/>
            <person name="Wang L."/>
            <person name="Qu L."/>
            <person name="Liu H."/>
            <person name="Sun Y."/>
            <person name="Le M."/>
            <person name="Wang Q."/>
            <person name="Wei S."/>
            <person name="Zheng Y."/>
            <person name="Lin W."/>
            <person name="Duan Y."/>
            <person name="Cao H."/>
            <person name="Xiong S."/>
            <person name="Wang X."/>
            <person name="Wei L."/>
            <person name="Li C."/>
            <person name="Ma Q."/>
            <person name="Ju M."/>
            <person name="Zhao R."/>
            <person name="Li G."/>
            <person name="Mu C."/>
            <person name="Tian Q."/>
            <person name="Mei H."/>
            <person name="Zhang T."/>
            <person name="Gao T."/>
            <person name="Zhang H."/>
        </authorList>
    </citation>
    <scope>NUCLEOTIDE SEQUENCE</scope>
    <source>
        <strain evidence="1">K16</strain>
    </source>
</reference>
<sequence length="93" mass="10861">MLRAPTDLRVSELIDHNRKEWKIDLIVEIFHPLDSNLILATPIDQYDTEDRLIWHPDSKGKFTVKSAHHLALELSKIGTPSSLERLHSHWNFL</sequence>
<dbReference type="Proteomes" id="UP001289374">
    <property type="component" value="Unassembled WGS sequence"/>
</dbReference>
<reference evidence="1" key="1">
    <citation type="submission" date="2020-06" db="EMBL/GenBank/DDBJ databases">
        <authorList>
            <person name="Li T."/>
            <person name="Hu X."/>
            <person name="Zhang T."/>
            <person name="Song X."/>
            <person name="Zhang H."/>
            <person name="Dai N."/>
            <person name="Sheng W."/>
            <person name="Hou X."/>
            <person name="Wei L."/>
        </authorList>
    </citation>
    <scope>NUCLEOTIDE SEQUENCE</scope>
    <source>
        <strain evidence="1">K16</strain>
        <tissue evidence="1">Leaf</tissue>
    </source>
</reference>
<accession>A0AAE1W7P2</accession>
<protein>
    <submittedName>
        <fullName evidence="1">Uncharacterized protein</fullName>
    </submittedName>
</protein>
<name>A0AAE1W7P2_9LAMI</name>
<dbReference type="AlphaFoldDB" id="A0AAE1W7P2"/>